<accession>A0A812PSS6</accession>
<sequence>MASRMQAVKSVTRTMIPRIKPNVEMGMNMSQKNDKAALALINPVKEVGPKYPPGGHAYAWGVTWTGHSDKFGNQEAPFVDWEEVGKAFKVWENFGRGVSMGYLQGTFALLGEVASSKLPTKGH</sequence>
<protein>
    <submittedName>
        <fullName evidence="1">Uncharacterized protein</fullName>
    </submittedName>
</protein>
<organism evidence="1 2">
    <name type="scientific">Symbiodinium natans</name>
    <dbReference type="NCBI Taxonomy" id="878477"/>
    <lineage>
        <taxon>Eukaryota</taxon>
        <taxon>Sar</taxon>
        <taxon>Alveolata</taxon>
        <taxon>Dinophyceae</taxon>
        <taxon>Suessiales</taxon>
        <taxon>Symbiodiniaceae</taxon>
        <taxon>Symbiodinium</taxon>
    </lineage>
</organism>
<reference evidence="1" key="1">
    <citation type="submission" date="2021-02" db="EMBL/GenBank/DDBJ databases">
        <authorList>
            <person name="Dougan E. K."/>
            <person name="Rhodes N."/>
            <person name="Thang M."/>
            <person name="Chan C."/>
        </authorList>
    </citation>
    <scope>NUCLEOTIDE SEQUENCE</scope>
</reference>
<comment type="caution">
    <text evidence="1">The sequence shown here is derived from an EMBL/GenBank/DDBJ whole genome shotgun (WGS) entry which is preliminary data.</text>
</comment>
<dbReference type="OrthoDB" id="10296344at2759"/>
<dbReference type="AlphaFoldDB" id="A0A812PSS6"/>
<dbReference type="EMBL" id="CAJNDS010002186">
    <property type="protein sequence ID" value="CAE7363638.1"/>
    <property type="molecule type" value="Genomic_DNA"/>
</dbReference>
<dbReference type="Proteomes" id="UP000604046">
    <property type="component" value="Unassembled WGS sequence"/>
</dbReference>
<evidence type="ECO:0000313" key="2">
    <source>
        <dbReference type="Proteomes" id="UP000604046"/>
    </source>
</evidence>
<proteinExistence type="predicted"/>
<evidence type="ECO:0000313" key="1">
    <source>
        <dbReference type="EMBL" id="CAE7363638.1"/>
    </source>
</evidence>
<gene>
    <name evidence="1" type="ORF">SNAT2548_LOCUS19657</name>
</gene>
<name>A0A812PSS6_9DINO</name>
<keyword evidence="2" id="KW-1185">Reference proteome</keyword>